<name>A0A437N248_9SPHN</name>
<dbReference type="PANTHER" id="PTHR30629">
    <property type="entry name" value="PROPHAGE INTEGRASE"/>
    <property type="match status" value="1"/>
</dbReference>
<gene>
    <name evidence="6" type="ORF">EOE18_14065</name>
</gene>
<evidence type="ECO:0000256" key="2">
    <source>
        <dbReference type="ARBA" id="ARBA00022908"/>
    </source>
</evidence>
<dbReference type="OrthoDB" id="8201432at2"/>
<feature type="domain" description="Tyr recombinase" evidence="5">
    <location>
        <begin position="122"/>
        <end position="303"/>
    </location>
</feature>
<dbReference type="EMBL" id="SACO01000011">
    <property type="protein sequence ID" value="RVU03990.1"/>
    <property type="molecule type" value="Genomic_DNA"/>
</dbReference>
<dbReference type="PROSITE" id="PS51898">
    <property type="entry name" value="TYR_RECOMBINASE"/>
    <property type="match status" value="1"/>
</dbReference>
<dbReference type="Pfam" id="PF00589">
    <property type="entry name" value="Phage_integrase"/>
    <property type="match status" value="1"/>
</dbReference>
<evidence type="ECO:0000256" key="4">
    <source>
        <dbReference type="ARBA" id="ARBA00023172"/>
    </source>
</evidence>
<dbReference type="SUPFAM" id="SSF56349">
    <property type="entry name" value="DNA breaking-rejoining enzymes"/>
    <property type="match status" value="1"/>
</dbReference>
<dbReference type="GO" id="GO:0003677">
    <property type="term" value="F:DNA binding"/>
    <property type="evidence" value="ECO:0007669"/>
    <property type="project" value="UniProtKB-KW"/>
</dbReference>
<protein>
    <recommendedName>
        <fullName evidence="5">Tyr recombinase domain-containing protein</fullName>
    </recommendedName>
</protein>
<dbReference type="AlphaFoldDB" id="A0A437N248"/>
<evidence type="ECO:0000259" key="5">
    <source>
        <dbReference type="PROSITE" id="PS51898"/>
    </source>
</evidence>
<dbReference type="Proteomes" id="UP000282837">
    <property type="component" value="Unassembled WGS sequence"/>
</dbReference>
<dbReference type="Gene3D" id="1.10.443.10">
    <property type="entry name" value="Intergrase catalytic core"/>
    <property type="match status" value="1"/>
</dbReference>
<comment type="caution">
    <text evidence="6">The sequence shown here is derived from an EMBL/GenBank/DDBJ whole genome shotgun (WGS) entry which is preliminary data.</text>
</comment>
<keyword evidence="2" id="KW-0229">DNA integration</keyword>
<dbReference type="InterPro" id="IPR011010">
    <property type="entry name" value="DNA_brk_join_enz"/>
</dbReference>
<sequence>MVDLALIMKAEKARSPTKGALATLDDVLDRYRQSPEFSKLAESTKRDYRLWLDRISEKFGQAPIAAFEDQRMRTEIIDWRNTWADQPRTADKASVTMATVLGWAQGEGILPVNIATGIRQLHHVNKADQIWEDRHWEAMRGSKDKNGRSLYSDHLDRALRLASLTGLRLGDLVRVAWEDVGEKAIILTTRKRKGRAIIPILPDLRGLLDSIGTGAGPILRNSRGEPWTESGLGSVFQKAKPDGFDRTMHDLRGTYATWLAMRGQTDEEIARTIGWTAKRISEIRSRYVDEARVIVSMVERLSA</sequence>
<evidence type="ECO:0000313" key="6">
    <source>
        <dbReference type="EMBL" id="RVU03990.1"/>
    </source>
</evidence>
<dbReference type="GO" id="GO:0015074">
    <property type="term" value="P:DNA integration"/>
    <property type="evidence" value="ECO:0007669"/>
    <property type="project" value="UniProtKB-KW"/>
</dbReference>
<dbReference type="GO" id="GO:0006310">
    <property type="term" value="P:DNA recombination"/>
    <property type="evidence" value="ECO:0007669"/>
    <property type="project" value="UniProtKB-KW"/>
</dbReference>
<dbReference type="InterPro" id="IPR013762">
    <property type="entry name" value="Integrase-like_cat_sf"/>
</dbReference>
<organism evidence="6 7">
    <name type="scientific">Novosphingobium umbonatum</name>
    <dbReference type="NCBI Taxonomy" id="1908524"/>
    <lineage>
        <taxon>Bacteria</taxon>
        <taxon>Pseudomonadati</taxon>
        <taxon>Pseudomonadota</taxon>
        <taxon>Alphaproteobacteria</taxon>
        <taxon>Sphingomonadales</taxon>
        <taxon>Sphingomonadaceae</taxon>
        <taxon>Novosphingobium</taxon>
    </lineage>
</organism>
<dbReference type="InterPro" id="IPR050808">
    <property type="entry name" value="Phage_Integrase"/>
</dbReference>
<keyword evidence="4" id="KW-0233">DNA recombination</keyword>
<dbReference type="PANTHER" id="PTHR30629:SF2">
    <property type="entry name" value="PROPHAGE INTEGRASE INTS-RELATED"/>
    <property type="match status" value="1"/>
</dbReference>
<evidence type="ECO:0000313" key="7">
    <source>
        <dbReference type="Proteomes" id="UP000282837"/>
    </source>
</evidence>
<dbReference type="Gene3D" id="1.10.150.130">
    <property type="match status" value="1"/>
</dbReference>
<evidence type="ECO:0000256" key="3">
    <source>
        <dbReference type="ARBA" id="ARBA00023125"/>
    </source>
</evidence>
<keyword evidence="3" id="KW-0238">DNA-binding</keyword>
<evidence type="ECO:0000256" key="1">
    <source>
        <dbReference type="ARBA" id="ARBA00008857"/>
    </source>
</evidence>
<proteinExistence type="inferred from homology"/>
<accession>A0A437N248</accession>
<keyword evidence="7" id="KW-1185">Reference proteome</keyword>
<comment type="similarity">
    <text evidence="1">Belongs to the 'phage' integrase family.</text>
</comment>
<reference evidence="6 7" key="1">
    <citation type="submission" date="2019-01" db="EMBL/GenBank/DDBJ databases">
        <authorList>
            <person name="Chen W.-M."/>
        </authorList>
    </citation>
    <scope>NUCLEOTIDE SEQUENCE [LARGE SCALE GENOMIC DNA]</scope>
    <source>
        <strain evidence="6 7">FSY-9</strain>
    </source>
</reference>
<dbReference type="InterPro" id="IPR002104">
    <property type="entry name" value="Integrase_catalytic"/>
</dbReference>
<dbReference type="InterPro" id="IPR010998">
    <property type="entry name" value="Integrase_recombinase_N"/>
</dbReference>